<evidence type="ECO:0000313" key="2">
    <source>
        <dbReference type="Proteomes" id="UP001055072"/>
    </source>
</evidence>
<keyword evidence="2" id="KW-1185">Reference proteome</keyword>
<name>A0ACB8UAP1_9APHY</name>
<protein>
    <submittedName>
        <fullName evidence="1">Uncharacterized protein</fullName>
    </submittedName>
</protein>
<dbReference type="Proteomes" id="UP001055072">
    <property type="component" value="Unassembled WGS sequence"/>
</dbReference>
<dbReference type="EMBL" id="MU274905">
    <property type="protein sequence ID" value="KAI0091462.1"/>
    <property type="molecule type" value="Genomic_DNA"/>
</dbReference>
<gene>
    <name evidence="1" type="ORF">BDY19DRAFT_930603</name>
</gene>
<reference evidence="1" key="1">
    <citation type="journal article" date="2021" name="Environ. Microbiol.">
        <title>Gene family expansions and transcriptome signatures uncover fungal adaptations to wood decay.</title>
        <authorList>
            <person name="Hage H."/>
            <person name="Miyauchi S."/>
            <person name="Viragh M."/>
            <person name="Drula E."/>
            <person name="Min B."/>
            <person name="Chaduli D."/>
            <person name="Navarro D."/>
            <person name="Favel A."/>
            <person name="Norest M."/>
            <person name="Lesage-Meessen L."/>
            <person name="Balint B."/>
            <person name="Merenyi Z."/>
            <person name="de Eugenio L."/>
            <person name="Morin E."/>
            <person name="Martinez A.T."/>
            <person name="Baldrian P."/>
            <person name="Stursova M."/>
            <person name="Martinez M.J."/>
            <person name="Novotny C."/>
            <person name="Magnuson J.K."/>
            <person name="Spatafora J.W."/>
            <person name="Maurice S."/>
            <person name="Pangilinan J."/>
            <person name="Andreopoulos W."/>
            <person name="LaButti K."/>
            <person name="Hundley H."/>
            <person name="Na H."/>
            <person name="Kuo A."/>
            <person name="Barry K."/>
            <person name="Lipzen A."/>
            <person name="Henrissat B."/>
            <person name="Riley R."/>
            <person name="Ahrendt S."/>
            <person name="Nagy L.G."/>
            <person name="Grigoriev I.V."/>
            <person name="Martin F."/>
            <person name="Rosso M.N."/>
        </authorList>
    </citation>
    <scope>NUCLEOTIDE SEQUENCE</scope>
    <source>
        <strain evidence="1">CBS 384.51</strain>
    </source>
</reference>
<sequence>MVEYEDDMFTGSSSRYNSKKSSSHRVSSANGKRSPSATRGAGASLAEAFDDDDAGHGMHSLAHELAYALMPESGGSKLLAEELGIEYDEGAQGIDESEPPEDVASHNDGETLAEAFGSSARPIESDNYEADAQPGFDPAFEAPSKSQRQTRVPEQDPMVVLAEDLESTDKFISQLRRLDTDHGSQPNLERLASDIIRRIDDTARERESQVRELLEYEREFRRIAGEIGGNEALSHLDGLDDLVSEDARPDTAPSQDTRSKPLDSIHEEPESAGLPHTADWEADLERDRTRLEEDDYEMAMHSPSLNKTSFTVPTLDGPPTPKVTVSQLAHFRSFTATVASSLATISEQTQVNSAATTEAGRKIRALKNKMGGWRAEWDSAERSRIKIEKWEAGLVDSGDSTPVVIVSVPSTPTRLSRSRVDGRTVVKEHLEAFERALLEANTRTQAIIAAVS</sequence>
<evidence type="ECO:0000313" key="1">
    <source>
        <dbReference type="EMBL" id="KAI0091462.1"/>
    </source>
</evidence>
<comment type="caution">
    <text evidence="1">The sequence shown here is derived from an EMBL/GenBank/DDBJ whole genome shotgun (WGS) entry which is preliminary data.</text>
</comment>
<accession>A0ACB8UAP1</accession>
<proteinExistence type="predicted"/>
<organism evidence="1 2">
    <name type="scientific">Irpex rosettiformis</name>
    <dbReference type="NCBI Taxonomy" id="378272"/>
    <lineage>
        <taxon>Eukaryota</taxon>
        <taxon>Fungi</taxon>
        <taxon>Dikarya</taxon>
        <taxon>Basidiomycota</taxon>
        <taxon>Agaricomycotina</taxon>
        <taxon>Agaricomycetes</taxon>
        <taxon>Polyporales</taxon>
        <taxon>Irpicaceae</taxon>
        <taxon>Irpex</taxon>
    </lineage>
</organism>